<dbReference type="PROSITE" id="PS01317">
    <property type="entry name" value="SSRP"/>
    <property type="match status" value="1"/>
</dbReference>
<dbReference type="Gene3D" id="2.40.280.10">
    <property type="match status" value="1"/>
</dbReference>
<organism evidence="4 5">
    <name type="scientific">Candidatus Ornithospirochaeta avicola</name>
    <dbReference type="NCBI Taxonomy" id="2840896"/>
    <lineage>
        <taxon>Bacteria</taxon>
        <taxon>Pseudomonadati</taxon>
        <taxon>Spirochaetota</taxon>
        <taxon>Spirochaetia</taxon>
        <taxon>Spirochaetales</taxon>
        <taxon>Spirochaetaceae</taxon>
        <taxon>Spirochaetaceae incertae sedis</taxon>
        <taxon>Candidatus Ornithospirochaeta</taxon>
    </lineage>
</organism>
<evidence type="ECO:0000313" key="4">
    <source>
        <dbReference type="EMBL" id="HIV98370.1"/>
    </source>
</evidence>
<dbReference type="GO" id="GO:0070929">
    <property type="term" value="P:trans-translation"/>
    <property type="evidence" value="ECO:0007669"/>
    <property type="project" value="UniProtKB-UniRule"/>
</dbReference>
<dbReference type="InterPro" id="IPR020081">
    <property type="entry name" value="SsrA-bd_prot_CS"/>
</dbReference>
<accession>A0A9D1TNF5</accession>
<comment type="function">
    <text evidence="3">Required for rescue of stalled ribosomes mediated by trans-translation. Binds to transfer-messenger RNA (tmRNA), required for stable association of tmRNA with ribosomes. tmRNA and SmpB together mimic tRNA shape, replacing the anticodon stem-loop with SmpB. tmRNA is encoded by the ssrA gene; the 2 termini fold to resemble tRNA(Ala) and it encodes a 'tag peptide', a short internal open reading frame. During trans-translation Ala-aminoacylated tmRNA acts like a tRNA, entering the A-site of stalled ribosomes, displacing the stalled mRNA. The ribosome then switches to translate the ORF on the tmRNA; the nascent peptide is terminated with the 'tag peptide' encoded by the tmRNA and targeted for degradation. The ribosome is freed to recommence translation, which seems to be the essential function of trans-translation.</text>
</comment>
<dbReference type="PANTHER" id="PTHR30308">
    <property type="entry name" value="TMRNA-BINDING COMPONENT OF TRANS-TRANSLATION TAGGING COMPLEX"/>
    <property type="match status" value="1"/>
</dbReference>
<evidence type="ECO:0000256" key="2">
    <source>
        <dbReference type="ARBA" id="ARBA00022884"/>
    </source>
</evidence>
<evidence type="ECO:0000256" key="3">
    <source>
        <dbReference type="HAMAP-Rule" id="MF_00023"/>
    </source>
</evidence>
<gene>
    <name evidence="3 4" type="primary">smpB</name>
    <name evidence="4" type="ORF">IAB12_01145</name>
</gene>
<dbReference type="CDD" id="cd09294">
    <property type="entry name" value="SmpB"/>
    <property type="match status" value="1"/>
</dbReference>
<keyword evidence="2 3" id="KW-0694">RNA-binding</keyword>
<dbReference type="GO" id="GO:0003723">
    <property type="term" value="F:RNA binding"/>
    <property type="evidence" value="ECO:0007669"/>
    <property type="project" value="UniProtKB-UniRule"/>
</dbReference>
<comment type="similarity">
    <text evidence="3">Belongs to the SmpB family.</text>
</comment>
<dbReference type="GO" id="GO:0005829">
    <property type="term" value="C:cytosol"/>
    <property type="evidence" value="ECO:0007669"/>
    <property type="project" value="TreeGrafter"/>
</dbReference>
<dbReference type="AlphaFoldDB" id="A0A9D1TNF5"/>
<dbReference type="NCBIfam" id="NF003843">
    <property type="entry name" value="PRK05422.1"/>
    <property type="match status" value="1"/>
</dbReference>
<dbReference type="InterPro" id="IPR000037">
    <property type="entry name" value="SsrA-bd_prot"/>
</dbReference>
<comment type="caution">
    <text evidence="4">The sequence shown here is derived from an EMBL/GenBank/DDBJ whole genome shotgun (WGS) entry which is preliminary data.</text>
</comment>
<dbReference type="InterPro" id="IPR023620">
    <property type="entry name" value="SmpB"/>
</dbReference>
<dbReference type="PANTHER" id="PTHR30308:SF2">
    <property type="entry name" value="SSRA-BINDING PROTEIN"/>
    <property type="match status" value="1"/>
</dbReference>
<dbReference type="HAMAP" id="MF_00023">
    <property type="entry name" value="SmpB"/>
    <property type="match status" value="1"/>
</dbReference>
<name>A0A9D1TNF5_9SPIO</name>
<reference evidence="4" key="2">
    <citation type="submission" date="2021-04" db="EMBL/GenBank/DDBJ databases">
        <authorList>
            <person name="Gilroy R."/>
        </authorList>
    </citation>
    <scope>NUCLEOTIDE SEQUENCE</scope>
    <source>
        <strain evidence="4">Gambia11-129</strain>
    </source>
</reference>
<evidence type="ECO:0000256" key="1">
    <source>
        <dbReference type="ARBA" id="ARBA00022490"/>
    </source>
</evidence>
<dbReference type="Proteomes" id="UP000823936">
    <property type="component" value="Unassembled WGS sequence"/>
</dbReference>
<dbReference type="SUPFAM" id="SSF74982">
    <property type="entry name" value="Small protein B (SmpB)"/>
    <property type="match status" value="1"/>
</dbReference>
<sequence length="153" mass="17742">MSKDIKLVQKNKKAYFNYEILEELECGISLVGTEVKSVREGRVSFSDSYIIPKDGKLILTGFIIQPYSHGNIFNHESDRKRMLLAHKDEIKKFTRKVNEKGLTIVPLSIYIKGNLVKMNIALARGKNVRDKKEAIKEKDLKIDARRQLREMNY</sequence>
<comment type="subcellular location">
    <subcellularLocation>
        <location evidence="3">Cytoplasm</location>
    </subcellularLocation>
    <text evidence="3">The tmRNA-SmpB complex associates with stalled 70S ribosomes.</text>
</comment>
<proteinExistence type="inferred from homology"/>
<dbReference type="GO" id="GO:0070930">
    <property type="term" value="P:trans-translation-dependent protein tagging"/>
    <property type="evidence" value="ECO:0007669"/>
    <property type="project" value="TreeGrafter"/>
</dbReference>
<protein>
    <recommendedName>
        <fullName evidence="3">SsrA-binding protein</fullName>
    </recommendedName>
    <alternativeName>
        <fullName evidence="3">Small protein B</fullName>
    </alternativeName>
</protein>
<dbReference type="Pfam" id="PF01668">
    <property type="entry name" value="SmpB"/>
    <property type="match status" value="1"/>
</dbReference>
<reference evidence="4" key="1">
    <citation type="journal article" date="2021" name="PeerJ">
        <title>Extensive microbial diversity within the chicken gut microbiome revealed by metagenomics and culture.</title>
        <authorList>
            <person name="Gilroy R."/>
            <person name="Ravi A."/>
            <person name="Getino M."/>
            <person name="Pursley I."/>
            <person name="Horton D.L."/>
            <person name="Alikhan N.F."/>
            <person name="Baker D."/>
            <person name="Gharbi K."/>
            <person name="Hall N."/>
            <person name="Watson M."/>
            <person name="Adriaenssens E.M."/>
            <person name="Foster-Nyarko E."/>
            <person name="Jarju S."/>
            <person name="Secka A."/>
            <person name="Antonio M."/>
            <person name="Oren A."/>
            <person name="Chaudhuri R.R."/>
            <person name="La Ragione R."/>
            <person name="Hildebrand F."/>
            <person name="Pallen M.J."/>
        </authorList>
    </citation>
    <scope>NUCLEOTIDE SEQUENCE</scope>
    <source>
        <strain evidence="4">Gambia11-129</strain>
    </source>
</reference>
<keyword evidence="1 3" id="KW-0963">Cytoplasm</keyword>
<dbReference type="EMBL" id="DXHU01000005">
    <property type="protein sequence ID" value="HIV98370.1"/>
    <property type="molecule type" value="Genomic_DNA"/>
</dbReference>
<dbReference type="NCBIfam" id="TIGR00086">
    <property type="entry name" value="smpB"/>
    <property type="match status" value="1"/>
</dbReference>
<evidence type="ECO:0000313" key="5">
    <source>
        <dbReference type="Proteomes" id="UP000823936"/>
    </source>
</evidence>